<name>G3J0M7_METTV</name>
<dbReference type="AlphaFoldDB" id="G3J0M7"/>
<dbReference type="HOGENOM" id="CLU_2862740_0_0_6"/>
<evidence type="ECO:0000313" key="2">
    <source>
        <dbReference type="Proteomes" id="UP000004664"/>
    </source>
</evidence>
<dbReference type="Proteomes" id="UP000004664">
    <property type="component" value="Unassembled WGS sequence"/>
</dbReference>
<reference evidence="1 2" key="1">
    <citation type="submission" date="2011-06" db="EMBL/GenBank/DDBJ databases">
        <title>Genomic sequence of Methylobacter tundripaludum SV96.</title>
        <authorList>
            <consortium name="US DOE Joint Genome Institute"/>
            <person name="Lucas S."/>
            <person name="Han J."/>
            <person name="Lapidus A."/>
            <person name="Cheng J.-F."/>
            <person name="Goodwin L."/>
            <person name="Pitluck S."/>
            <person name="Held B."/>
            <person name="Detter J.C."/>
            <person name="Han C."/>
            <person name="Tapia R."/>
            <person name="Land M."/>
            <person name="Hauser L."/>
            <person name="Kyrpides N."/>
            <person name="Ivanova N."/>
            <person name="Ovchinnikova G."/>
            <person name="Pagani I."/>
            <person name="Klotz M.G."/>
            <person name="Dispirito A.A."/>
            <person name="Murrell J.C."/>
            <person name="Dunfield P."/>
            <person name="Kalyuzhnaya M.G."/>
            <person name="Svenning M."/>
            <person name="Trotsenko Y.A."/>
            <person name="Stein L.Y."/>
            <person name="Woyke T."/>
        </authorList>
    </citation>
    <scope>NUCLEOTIDE SEQUENCE [LARGE SCALE GENOMIC DNA]</scope>
    <source>
        <strain evidence="2">ATCC BAA-1195 / DSM 17260 / SV96</strain>
    </source>
</reference>
<evidence type="ECO:0000313" key="1">
    <source>
        <dbReference type="EMBL" id="EGW20749.1"/>
    </source>
</evidence>
<keyword evidence="2" id="KW-1185">Reference proteome</keyword>
<dbReference type="EMBL" id="JH109153">
    <property type="protein sequence ID" value="EGW20749.1"/>
    <property type="molecule type" value="Genomic_DNA"/>
</dbReference>
<organism evidence="1 2">
    <name type="scientific">Methylobacter tundripaludum (strain ATCC BAA-1195 / DSM 17260 / SV96)</name>
    <dbReference type="NCBI Taxonomy" id="697282"/>
    <lineage>
        <taxon>Bacteria</taxon>
        <taxon>Pseudomonadati</taxon>
        <taxon>Pseudomonadota</taxon>
        <taxon>Gammaproteobacteria</taxon>
        <taxon>Methylococcales</taxon>
        <taxon>Methylococcaceae</taxon>
        <taxon>Methylobacter</taxon>
    </lineage>
</organism>
<sequence length="64" mass="7175">MKKRNKGGIGQQKTHALWRLTQRVNLSAKTCWIKRLIPRLSTAYPGFPSDSAAGSIPNIGFPFY</sequence>
<gene>
    <name evidence="1" type="ORF">Mettu_3898</name>
</gene>
<proteinExistence type="predicted"/>
<accession>G3J0M7</accession>
<protein>
    <submittedName>
        <fullName evidence="1">Uncharacterized protein</fullName>
    </submittedName>
</protein>
<dbReference type="STRING" id="697282.Mettu_3898"/>